<protein>
    <recommendedName>
        <fullName evidence="4">dihydropteroate synthase</fullName>
        <ecNumber evidence="4">2.5.1.15</ecNumber>
    </recommendedName>
</protein>
<evidence type="ECO:0000256" key="6">
    <source>
        <dbReference type="ARBA" id="ARBA00022723"/>
    </source>
</evidence>
<dbReference type="Proteomes" id="UP000077875">
    <property type="component" value="Chromosome"/>
</dbReference>
<dbReference type="InterPro" id="IPR045031">
    <property type="entry name" value="DHP_synth-like"/>
</dbReference>
<comment type="catalytic activity">
    <reaction evidence="1">
        <text>(7,8-dihydropterin-6-yl)methyl diphosphate + 4-aminobenzoate = 7,8-dihydropteroate + diphosphate</text>
        <dbReference type="Rhea" id="RHEA:19949"/>
        <dbReference type="ChEBI" id="CHEBI:17836"/>
        <dbReference type="ChEBI" id="CHEBI:17839"/>
        <dbReference type="ChEBI" id="CHEBI:33019"/>
        <dbReference type="ChEBI" id="CHEBI:72950"/>
        <dbReference type="EC" id="2.5.1.15"/>
    </reaction>
</comment>
<evidence type="ECO:0000313" key="10">
    <source>
        <dbReference type="EMBL" id="ANF56076.1"/>
    </source>
</evidence>
<dbReference type="Pfam" id="PF00809">
    <property type="entry name" value="Pterin_bind"/>
    <property type="match status" value="1"/>
</dbReference>
<dbReference type="PROSITE" id="PS50972">
    <property type="entry name" value="PTERIN_BINDING"/>
    <property type="match status" value="1"/>
</dbReference>
<dbReference type="InterPro" id="IPR011005">
    <property type="entry name" value="Dihydropteroate_synth-like_sf"/>
</dbReference>
<evidence type="ECO:0000256" key="7">
    <source>
        <dbReference type="ARBA" id="ARBA00022842"/>
    </source>
</evidence>
<dbReference type="InterPro" id="IPR000489">
    <property type="entry name" value="Pterin-binding_dom"/>
</dbReference>
<keyword evidence="6" id="KW-0479">Metal-binding</keyword>
<sequence length="272" mass="28842">MGILNVTPDSFSDGGKHLGLDAALRHAQRMIEEGASLIDIGGESTRPGAAPVSLNEELERVAPVVEALVREFEVVVSLDTSSAGVISECGRLGAGMINDVRSLTRSGALEAACASSMAICLMHMNGEPTMMQLDPHYDQAIELEVGDFLRQRVDDCVAAGIDRERLVIDPGFGFGKLPEHNLRLMAEMAGLVELGLPILVGTSRKSMIGAALADAQGVPRALGEKGEGRLYGGLALTAMAVERGARIIRTHDVAATWDVVEMTWAVLREGKA</sequence>
<keyword evidence="11" id="KW-1185">Reference proteome</keyword>
<dbReference type="EC" id="2.5.1.15" evidence="4"/>
<evidence type="ECO:0000256" key="5">
    <source>
        <dbReference type="ARBA" id="ARBA00022679"/>
    </source>
</evidence>
<feature type="domain" description="Pterin-binding" evidence="9">
    <location>
        <begin position="1"/>
        <end position="261"/>
    </location>
</feature>
<evidence type="ECO:0000313" key="11">
    <source>
        <dbReference type="Proteomes" id="UP000077875"/>
    </source>
</evidence>
<comment type="pathway">
    <text evidence="3">Cofactor biosynthesis; tetrahydrofolate biosynthesis; 7,8-dihydrofolate from 2-amino-4-hydroxy-6-hydroxymethyl-7,8-dihydropteridine diphosphate and 4-aminobenzoate: step 1/2.</text>
</comment>
<dbReference type="Gene3D" id="3.20.20.20">
    <property type="entry name" value="Dihydropteroate synthase-like"/>
    <property type="match status" value="1"/>
</dbReference>
<dbReference type="GO" id="GO:0004156">
    <property type="term" value="F:dihydropteroate synthase activity"/>
    <property type="evidence" value="ECO:0007669"/>
    <property type="project" value="UniProtKB-EC"/>
</dbReference>
<dbReference type="KEGG" id="haa:A5892_00165"/>
<dbReference type="PANTHER" id="PTHR20941:SF1">
    <property type="entry name" value="FOLIC ACID SYNTHESIS PROTEIN FOL1"/>
    <property type="match status" value="1"/>
</dbReference>
<evidence type="ECO:0000259" key="9">
    <source>
        <dbReference type="PROSITE" id="PS50972"/>
    </source>
</evidence>
<evidence type="ECO:0000256" key="1">
    <source>
        <dbReference type="ARBA" id="ARBA00000012"/>
    </source>
</evidence>
<dbReference type="PANTHER" id="PTHR20941">
    <property type="entry name" value="FOLATE SYNTHESIS PROTEINS"/>
    <property type="match status" value="1"/>
</dbReference>
<dbReference type="GO" id="GO:0046656">
    <property type="term" value="P:folic acid biosynthetic process"/>
    <property type="evidence" value="ECO:0007669"/>
    <property type="project" value="UniProtKB-KW"/>
</dbReference>
<dbReference type="SUPFAM" id="SSF51717">
    <property type="entry name" value="Dihydropteroate synthetase-like"/>
    <property type="match status" value="1"/>
</dbReference>
<dbReference type="STRING" id="376489.A5892_00165"/>
<dbReference type="PROSITE" id="PS00793">
    <property type="entry name" value="DHPS_2"/>
    <property type="match status" value="1"/>
</dbReference>
<evidence type="ECO:0000256" key="4">
    <source>
        <dbReference type="ARBA" id="ARBA00012458"/>
    </source>
</evidence>
<gene>
    <name evidence="10" type="primary">folP</name>
    <name evidence="10" type="ORF">A5892_00165</name>
</gene>
<evidence type="ECO:0000256" key="8">
    <source>
        <dbReference type="ARBA" id="ARBA00022909"/>
    </source>
</evidence>
<dbReference type="GO" id="GO:0046872">
    <property type="term" value="F:metal ion binding"/>
    <property type="evidence" value="ECO:0007669"/>
    <property type="project" value="UniProtKB-KW"/>
</dbReference>
<keyword evidence="5" id="KW-0808">Transferase</keyword>
<dbReference type="EMBL" id="CP015243">
    <property type="protein sequence ID" value="ANF56076.1"/>
    <property type="molecule type" value="Genomic_DNA"/>
</dbReference>
<keyword evidence="8" id="KW-0289">Folate biosynthesis</keyword>
<dbReference type="InterPro" id="IPR006390">
    <property type="entry name" value="DHP_synth_dom"/>
</dbReference>
<name>A0A172YAA5_9GAMM</name>
<evidence type="ECO:0000256" key="2">
    <source>
        <dbReference type="ARBA" id="ARBA00001946"/>
    </source>
</evidence>
<dbReference type="RefSeq" id="WP_064121072.1">
    <property type="nucleotide sequence ID" value="NZ_CP015243.1"/>
</dbReference>
<dbReference type="GO" id="GO:0005829">
    <property type="term" value="C:cytosol"/>
    <property type="evidence" value="ECO:0007669"/>
    <property type="project" value="TreeGrafter"/>
</dbReference>
<dbReference type="GO" id="GO:0046654">
    <property type="term" value="P:tetrahydrofolate biosynthetic process"/>
    <property type="evidence" value="ECO:0007669"/>
    <property type="project" value="TreeGrafter"/>
</dbReference>
<accession>A0A172YAA5</accession>
<dbReference type="AlphaFoldDB" id="A0A172YAA5"/>
<organism evidence="10 11">
    <name type="scientific">Halotalea alkalilenta</name>
    <dbReference type="NCBI Taxonomy" id="376489"/>
    <lineage>
        <taxon>Bacteria</taxon>
        <taxon>Pseudomonadati</taxon>
        <taxon>Pseudomonadota</taxon>
        <taxon>Gammaproteobacteria</taxon>
        <taxon>Oceanospirillales</taxon>
        <taxon>Halomonadaceae</taxon>
        <taxon>Halotalea</taxon>
    </lineage>
</organism>
<proteinExistence type="predicted"/>
<comment type="cofactor">
    <cofactor evidence="2">
        <name>Mg(2+)</name>
        <dbReference type="ChEBI" id="CHEBI:18420"/>
    </cofactor>
</comment>
<dbReference type="NCBIfam" id="TIGR01496">
    <property type="entry name" value="DHPS"/>
    <property type="match status" value="1"/>
</dbReference>
<evidence type="ECO:0000256" key="3">
    <source>
        <dbReference type="ARBA" id="ARBA00004763"/>
    </source>
</evidence>
<reference evidence="10 11" key="1">
    <citation type="submission" date="2016-04" db="EMBL/GenBank/DDBJ databases">
        <title>Complete Genome Sequence of Halotalea alkalilenta IHB B 13600.</title>
        <authorList>
            <person name="Swarnkar M.K."/>
            <person name="Sharma A."/>
            <person name="Kaushal K."/>
            <person name="Soni R."/>
            <person name="Rana S."/>
            <person name="Singh A.K."/>
            <person name="Gulati A."/>
        </authorList>
    </citation>
    <scope>NUCLEOTIDE SEQUENCE [LARGE SCALE GENOMIC DNA]</scope>
    <source>
        <strain evidence="10 11">IHB B 13600</strain>
    </source>
</reference>
<dbReference type="CDD" id="cd00739">
    <property type="entry name" value="DHPS"/>
    <property type="match status" value="1"/>
</dbReference>
<keyword evidence="7" id="KW-0460">Magnesium</keyword>